<feature type="domain" description="Peptidase S24/S26A/S26B/S26C" evidence="4">
    <location>
        <begin position="111"/>
        <end position="225"/>
    </location>
</feature>
<keyword evidence="3" id="KW-0804">Transcription</keyword>
<sequence>MSDDRPSAGSLPGDPARARLLELAQARGSSLAALSKLIDRNSSYLQQFIRKGSPRKLGEQDRRTLAQFFGVDESELAPEMSGVEEKSYGASRYSAGDEDFHAIPRLSLAAAAGPGQFANGEAPFDNFGFSGRWLRENGFDPKMLSALTVEGDSMEPLLRHGDEILIDRGSRFERDGVHVVRMGDTLMVKRLASAGAGRIALLSQNLAYPPVEVGLDEVEVLGRVVWKSGRL</sequence>
<dbReference type="Proteomes" id="UP000759298">
    <property type="component" value="Unassembled WGS sequence"/>
</dbReference>
<evidence type="ECO:0000256" key="2">
    <source>
        <dbReference type="ARBA" id="ARBA00023125"/>
    </source>
</evidence>
<dbReference type="CDD" id="cd06529">
    <property type="entry name" value="S24_LexA-like"/>
    <property type="match status" value="1"/>
</dbReference>
<evidence type="ECO:0000313" key="5">
    <source>
        <dbReference type="EMBL" id="MBY8337292.1"/>
    </source>
</evidence>
<proteinExistence type="predicted"/>
<dbReference type="EMBL" id="JAHWXP010000002">
    <property type="protein sequence ID" value="MBY8337292.1"/>
    <property type="molecule type" value="Genomic_DNA"/>
</dbReference>
<dbReference type="InterPro" id="IPR015927">
    <property type="entry name" value="Peptidase_S24_S26A/B/C"/>
</dbReference>
<evidence type="ECO:0000313" key="6">
    <source>
        <dbReference type="Proteomes" id="UP000759298"/>
    </source>
</evidence>
<dbReference type="Gene3D" id="2.10.109.10">
    <property type="entry name" value="Umud Fragment, subunit A"/>
    <property type="match status" value="1"/>
</dbReference>
<evidence type="ECO:0000259" key="4">
    <source>
        <dbReference type="Pfam" id="PF00717"/>
    </source>
</evidence>
<dbReference type="PANTHER" id="PTHR40661">
    <property type="match status" value="1"/>
</dbReference>
<dbReference type="InterPro" id="IPR036286">
    <property type="entry name" value="LexA/Signal_pep-like_sf"/>
</dbReference>
<dbReference type="RefSeq" id="WP_222824818.1">
    <property type="nucleotide sequence ID" value="NZ_JAHWXP010000002.1"/>
</dbReference>
<name>A0ABS7PDY5_9SPHN</name>
<organism evidence="5 6">
    <name type="scientific">Alteriqipengyuania abyssalis</name>
    <dbReference type="NCBI Taxonomy" id="2860200"/>
    <lineage>
        <taxon>Bacteria</taxon>
        <taxon>Pseudomonadati</taxon>
        <taxon>Pseudomonadota</taxon>
        <taxon>Alphaproteobacteria</taxon>
        <taxon>Sphingomonadales</taxon>
        <taxon>Erythrobacteraceae</taxon>
        <taxon>Alteriqipengyuania</taxon>
    </lineage>
</organism>
<keyword evidence="1" id="KW-0805">Transcription regulation</keyword>
<protein>
    <submittedName>
        <fullName evidence="5">Transcriptional regulator</fullName>
    </submittedName>
</protein>
<dbReference type="PANTHER" id="PTHR40661:SF3">
    <property type="entry name" value="FELS-1 PROPHAGE TRANSCRIPTIONAL REGULATOR"/>
    <property type="match status" value="1"/>
</dbReference>
<evidence type="ECO:0000256" key="1">
    <source>
        <dbReference type="ARBA" id="ARBA00023015"/>
    </source>
</evidence>
<dbReference type="Pfam" id="PF00717">
    <property type="entry name" value="Peptidase_S24"/>
    <property type="match status" value="1"/>
</dbReference>
<dbReference type="InterPro" id="IPR039418">
    <property type="entry name" value="LexA-like"/>
</dbReference>
<dbReference type="SUPFAM" id="SSF51306">
    <property type="entry name" value="LexA/Signal peptidase"/>
    <property type="match status" value="1"/>
</dbReference>
<keyword evidence="2" id="KW-0238">DNA-binding</keyword>
<reference evidence="5 6" key="1">
    <citation type="submission" date="2021-07" db="EMBL/GenBank/DDBJ databases">
        <title>Alteriqipengyuania abyssalis NZ-12B nov, sp.nov isolated from deep sea sponge in pacific ocean.</title>
        <authorList>
            <person name="Tareen S."/>
            <person name="Wink J."/>
        </authorList>
    </citation>
    <scope>NUCLEOTIDE SEQUENCE [LARGE SCALE GENOMIC DNA]</scope>
    <source>
        <strain evidence="5 6">NZ-12B</strain>
    </source>
</reference>
<gene>
    <name evidence="5" type="ORF">KYN89_09535</name>
</gene>
<keyword evidence="6" id="KW-1185">Reference proteome</keyword>
<comment type="caution">
    <text evidence="5">The sequence shown here is derived from an EMBL/GenBank/DDBJ whole genome shotgun (WGS) entry which is preliminary data.</text>
</comment>
<accession>A0ABS7PDY5</accession>
<evidence type="ECO:0000256" key="3">
    <source>
        <dbReference type="ARBA" id="ARBA00023163"/>
    </source>
</evidence>